<dbReference type="WBParaSite" id="nRc.2.0.1.t05272-RA">
    <property type="protein sequence ID" value="nRc.2.0.1.t05272-RA"/>
    <property type="gene ID" value="nRc.2.0.1.g05272"/>
</dbReference>
<accession>A0A915HV33</accession>
<protein>
    <submittedName>
        <fullName evidence="2">Uncharacterized protein</fullName>
    </submittedName>
</protein>
<dbReference type="AlphaFoldDB" id="A0A915HV33"/>
<evidence type="ECO:0000313" key="2">
    <source>
        <dbReference type="WBParaSite" id="nRc.2.0.1.t05272-RA"/>
    </source>
</evidence>
<evidence type="ECO:0000313" key="1">
    <source>
        <dbReference type="Proteomes" id="UP000887565"/>
    </source>
</evidence>
<name>A0A915HV33_ROMCU</name>
<dbReference type="Proteomes" id="UP000887565">
    <property type="component" value="Unplaced"/>
</dbReference>
<sequence>MSQPPNGCRTKQYLVMDPHVAYGQPQNFLISPKLVNYNVKRIVRVGELEQWFATNFRRFLLELTEPKMVEIDLYWMKQCGEQPTIEEAHLW</sequence>
<keyword evidence="1" id="KW-1185">Reference proteome</keyword>
<organism evidence="1 2">
    <name type="scientific">Romanomermis culicivorax</name>
    <name type="common">Nematode worm</name>
    <dbReference type="NCBI Taxonomy" id="13658"/>
    <lineage>
        <taxon>Eukaryota</taxon>
        <taxon>Metazoa</taxon>
        <taxon>Ecdysozoa</taxon>
        <taxon>Nematoda</taxon>
        <taxon>Enoplea</taxon>
        <taxon>Dorylaimia</taxon>
        <taxon>Mermithida</taxon>
        <taxon>Mermithoidea</taxon>
        <taxon>Mermithidae</taxon>
        <taxon>Romanomermis</taxon>
    </lineage>
</organism>
<proteinExistence type="predicted"/>
<reference evidence="2" key="1">
    <citation type="submission" date="2022-11" db="UniProtKB">
        <authorList>
            <consortium name="WormBaseParasite"/>
        </authorList>
    </citation>
    <scope>IDENTIFICATION</scope>
</reference>